<evidence type="ECO:0000313" key="3">
    <source>
        <dbReference type="EMBL" id="GMT21712.1"/>
    </source>
</evidence>
<feature type="non-terminal residue" evidence="3">
    <location>
        <position position="1"/>
    </location>
</feature>
<protein>
    <recommendedName>
        <fullName evidence="2">C2H2-type domain-containing protein</fullName>
    </recommendedName>
</protein>
<comment type="caution">
    <text evidence="3">The sequence shown here is derived from an EMBL/GenBank/DDBJ whole genome shotgun (WGS) entry which is preliminary data.</text>
</comment>
<evidence type="ECO:0000256" key="1">
    <source>
        <dbReference type="PROSITE-ProRule" id="PRU00042"/>
    </source>
</evidence>
<evidence type="ECO:0000313" key="4">
    <source>
        <dbReference type="Proteomes" id="UP001432322"/>
    </source>
</evidence>
<accession>A0AAV5VPU5</accession>
<feature type="domain" description="C2H2-type" evidence="2">
    <location>
        <begin position="97"/>
        <end position="123"/>
    </location>
</feature>
<keyword evidence="1" id="KW-0479">Metal-binding</keyword>
<dbReference type="InterPro" id="IPR013087">
    <property type="entry name" value="Znf_C2H2_type"/>
</dbReference>
<dbReference type="AlphaFoldDB" id="A0AAV5VPU5"/>
<dbReference type="PROSITE" id="PS50157">
    <property type="entry name" value="ZINC_FINGER_C2H2_2"/>
    <property type="match status" value="1"/>
</dbReference>
<keyword evidence="1" id="KW-0863">Zinc-finger</keyword>
<proteinExistence type="predicted"/>
<keyword evidence="4" id="KW-1185">Reference proteome</keyword>
<name>A0AAV5VPU5_9BILA</name>
<dbReference type="EMBL" id="BTSY01000004">
    <property type="protein sequence ID" value="GMT21712.1"/>
    <property type="molecule type" value="Genomic_DNA"/>
</dbReference>
<evidence type="ECO:0000259" key="2">
    <source>
        <dbReference type="PROSITE" id="PS50157"/>
    </source>
</evidence>
<dbReference type="Proteomes" id="UP001432322">
    <property type="component" value="Unassembled WGS sequence"/>
</dbReference>
<dbReference type="PANTHER" id="PTHR33845">
    <property type="entry name" value="C2H2-TYPE DOMAIN-CONTAINING PROTEIN"/>
    <property type="match status" value="1"/>
</dbReference>
<sequence length="294" mass="34064">FNAFTYETDALRVHRYWKIGVGKIIPYSTLPPNDAFVVYENSGGALSEEIFWNPLGQPRTREEEEDDYDFDGEDAFCDKSSESKKCEEKKKFVSALYRCPVESCAKEYLHKKDLEKHLKAVHAPTACKVVDDAVRYLTDDNENGKLQIMGWALPQRRKSHRFPPAVKEFLREIYDEGERTGVKTDARGAELLMREARGGGSLKFSRKDLLNSRQIAGVYTGFKKTKKKKVGEEEVEEIDEKEVDEVNDLFQTEGDEELEFETEPLFNEEEHFRVAVKEEHHNLFEGEENEEEME</sequence>
<reference evidence="3" key="1">
    <citation type="submission" date="2023-10" db="EMBL/GenBank/DDBJ databases">
        <title>Genome assembly of Pristionchus species.</title>
        <authorList>
            <person name="Yoshida K."/>
            <person name="Sommer R.J."/>
        </authorList>
    </citation>
    <scope>NUCLEOTIDE SEQUENCE</scope>
    <source>
        <strain evidence="3">RS5133</strain>
    </source>
</reference>
<organism evidence="3 4">
    <name type="scientific">Pristionchus fissidentatus</name>
    <dbReference type="NCBI Taxonomy" id="1538716"/>
    <lineage>
        <taxon>Eukaryota</taxon>
        <taxon>Metazoa</taxon>
        <taxon>Ecdysozoa</taxon>
        <taxon>Nematoda</taxon>
        <taxon>Chromadorea</taxon>
        <taxon>Rhabditida</taxon>
        <taxon>Rhabditina</taxon>
        <taxon>Diplogasteromorpha</taxon>
        <taxon>Diplogasteroidea</taxon>
        <taxon>Neodiplogasteridae</taxon>
        <taxon>Pristionchus</taxon>
    </lineage>
</organism>
<dbReference type="PROSITE" id="PS00028">
    <property type="entry name" value="ZINC_FINGER_C2H2_1"/>
    <property type="match status" value="1"/>
</dbReference>
<keyword evidence="1" id="KW-0862">Zinc</keyword>
<dbReference type="GO" id="GO:0008270">
    <property type="term" value="F:zinc ion binding"/>
    <property type="evidence" value="ECO:0007669"/>
    <property type="project" value="UniProtKB-KW"/>
</dbReference>
<gene>
    <name evidence="3" type="ORF">PFISCL1PPCAC_13010</name>
</gene>
<dbReference type="PANTHER" id="PTHR33845:SF1">
    <property type="entry name" value="C2H2-TYPE DOMAIN-CONTAINING PROTEIN"/>
    <property type="match status" value="1"/>
</dbReference>
<feature type="non-terminal residue" evidence="3">
    <location>
        <position position="294"/>
    </location>
</feature>